<dbReference type="Proteomes" id="UP001149074">
    <property type="component" value="Unassembled WGS sequence"/>
</dbReference>
<name>A0A9W9F024_9EURO</name>
<proteinExistence type="predicted"/>
<reference evidence="1" key="2">
    <citation type="journal article" date="2023" name="IMA Fungus">
        <title>Comparative genomic study of the Penicillium genus elucidates a diverse pangenome and 15 lateral gene transfer events.</title>
        <authorList>
            <person name="Petersen C."/>
            <person name="Sorensen T."/>
            <person name="Nielsen M.R."/>
            <person name="Sondergaard T.E."/>
            <person name="Sorensen J.L."/>
            <person name="Fitzpatrick D.A."/>
            <person name="Frisvad J.C."/>
            <person name="Nielsen K.L."/>
        </authorList>
    </citation>
    <scope>NUCLEOTIDE SEQUENCE</scope>
    <source>
        <strain evidence="1">IBT 30761</strain>
    </source>
</reference>
<dbReference type="GeneID" id="81361198"/>
<dbReference type="RefSeq" id="XP_056473025.1">
    <property type="nucleotide sequence ID" value="XM_056622219.1"/>
</dbReference>
<evidence type="ECO:0000313" key="1">
    <source>
        <dbReference type="EMBL" id="KAJ5091044.1"/>
    </source>
</evidence>
<organism evidence="1 2">
    <name type="scientific">Penicillium argentinense</name>
    <dbReference type="NCBI Taxonomy" id="1131581"/>
    <lineage>
        <taxon>Eukaryota</taxon>
        <taxon>Fungi</taxon>
        <taxon>Dikarya</taxon>
        <taxon>Ascomycota</taxon>
        <taxon>Pezizomycotina</taxon>
        <taxon>Eurotiomycetes</taxon>
        <taxon>Eurotiomycetidae</taxon>
        <taxon>Eurotiales</taxon>
        <taxon>Aspergillaceae</taxon>
        <taxon>Penicillium</taxon>
    </lineage>
</organism>
<comment type="caution">
    <text evidence="1">The sequence shown here is derived from an EMBL/GenBank/DDBJ whole genome shotgun (WGS) entry which is preliminary data.</text>
</comment>
<dbReference type="EMBL" id="JAPQKI010000009">
    <property type="protein sequence ID" value="KAJ5091044.1"/>
    <property type="molecule type" value="Genomic_DNA"/>
</dbReference>
<keyword evidence="2" id="KW-1185">Reference proteome</keyword>
<gene>
    <name evidence="1" type="ORF">N7532_009728</name>
</gene>
<sequence length="229" mass="25484">MSLNTTNVPQHHQCPSTSSISLNIINIPQHHQYPSTSSISLNIINIPQHHQYPSTSSISLNIINIPQHHQYPSTPTTLKTLIKTRNTDNPTVSPPYSYHRPLTILYTPGKPTPTLPPIHPTPPLLRITNAPSSSPIHILSPSFPSIFFTRPCAPGLYVPPLRNVQCPFLLANSHPLAIFPLHPFYPSVCPYPIRPPLRNVPNIPLNINHLTSCPIRRTLPDIITESLLS</sequence>
<evidence type="ECO:0000313" key="2">
    <source>
        <dbReference type="Proteomes" id="UP001149074"/>
    </source>
</evidence>
<accession>A0A9W9F024</accession>
<reference evidence="1" key="1">
    <citation type="submission" date="2022-11" db="EMBL/GenBank/DDBJ databases">
        <authorList>
            <person name="Petersen C."/>
        </authorList>
    </citation>
    <scope>NUCLEOTIDE SEQUENCE</scope>
    <source>
        <strain evidence="1">IBT 30761</strain>
    </source>
</reference>
<dbReference type="AlphaFoldDB" id="A0A9W9F024"/>
<protein>
    <submittedName>
        <fullName evidence="1">Uncharacterized protein</fullName>
    </submittedName>
</protein>